<feature type="region of interest" description="Disordered" evidence="1">
    <location>
        <begin position="340"/>
        <end position="383"/>
    </location>
</feature>
<keyword evidence="3" id="KW-1185">Reference proteome</keyword>
<feature type="compositionally biased region" description="Polar residues" evidence="1">
    <location>
        <begin position="355"/>
        <end position="380"/>
    </location>
</feature>
<dbReference type="PANTHER" id="PTHR21937">
    <property type="entry name" value="CCDC66 DOMAIN-CONTAINING PROTEIN"/>
    <property type="match status" value="1"/>
</dbReference>
<organism evidence="2 3">
    <name type="scientific">Pelobates cultripes</name>
    <name type="common">Western spadefoot toad</name>
    <dbReference type="NCBI Taxonomy" id="61616"/>
    <lineage>
        <taxon>Eukaryota</taxon>
        <taxon>Metazoa</taxon>
        <taxon>Chordata</taxon>
        <taxon>Craniata</taxon>
        <taxon>Vertebrata</taxon>
        <taxon>Euteleostomi</taxon>
        <taxon>Amphibia</taxon>
        <taxon>Batrachia</taxon>
        <taxon>Anura</taxon>
        <taxon>Pelobatoidea</taxon>
        <taxon>Pelobatidae</taxon>
        <taxon>Pelobates</taxon>
    </lineage>
</organism>
<dbReference type="AlphaFoldDB" id="A0AAD1SMH3"/>
<feature type="compositionally biased region" description="Polar residues" evidence="1">
    <location>
        <begin position="445"/>
        <end position="474"/>
    </location>
</feature>
<evidence type="ECO:0000256" key="1">
    <source>
        <dbReference type="SAM" id="MobiDB-lite"/>
    </source>
</evidence>
<feature type="compositionally biased region" description="Basic and acidic residues" evidence="1">
    <location>
        <begin position="986"/>
        <end position="1052"/>
    </location>
</feature>
<accession>A0AAD1SMH3</accession>
<feature type="region of interest" description="Disordered" evidence="1">
    <location>
        <begin position="1063"/>
        <end position="1082"/>
    </location>
</feature>
<name>A0AAD1SMH3_PELCU</name>
<dbReference type="EMBL" id="OW240918">
    <property type="protein sequence ID" value="CAH2305960.1"/>
    <property type="molecule type" value="Genomic_DNA"/>
</dbReference>
<proteinExistence type="predicted"/>
<sequence length="1223" mass="139030">MYRLQQAGSLKDSVHLQHLTTHVPENSRRHQDLSSTPSKYQCSPVFASLPIPQWTHQDAFTSSGRCTPVQEEAENEEESHYNVEIHTESIRHIDLPIPYSGNLRKVSAEPTAASGSEKSRKRKERFDAQKTELPESQGSEEVITSDPNEHVMDSFWKEQIMPTHAKSRTTYYGGSFHGRRRYQYGRQDLIKEHYEKEAPLPEGGFLPPIPQSVGPEAKDSNTKVQEPLKLPPILEETVRVPRRKRRLCATEPPKELLVIPLLVQFENQKINKEGKVKQGEAAKEEVLSQGNREEKHVVPSLNNDVQIPVEEGRFNALQMEIDWNVDPQTDGDILPMPEAPPVGSLPPINGKKGAGNQSSMANLKASNANSGNTTLPSKTMPTGIIRGSIPEELKECCKGSSVGSLIMSPNGEIVCLSILGTTRETDIPVRFDFIPELDEEDRSPLESTGQDNEQWPYNQQNSEQATGGSNTPSLQPSTNSQEEEESTPEYNETVSDETQESSQILTVPAPPEDDANSKLQLSSVKSRRRIKDKSAVKSGEREIRSPEQVQKTMPDIVVIPSGDAIAPLETDFSNTEDFTTTTEEEESIPPETLLRSTLSPERYSPGNELDQSSSVKELETHRVSPETVPPSDNQPEESTPTDTLPSKGIENLSHEKKDTNTDTPSTKDAIPRKLSLDESEFNGQVLPKNHEQSEAAQDDKTAAPPSASAEYDKKQEEVNVKGPKKQQTKKQKTSEGVQPIGKSLEIENRVPSGTKEKPTLIQTNEEQDVKINTSDIGLTENQPTTKKEEIAVLQDIASSTKKETSKTKGKRKHKSEKIQKLNKTSAEVINKSKQGGASQQGKAAFVVGQPKEKKIDGGAYSPNKTSREVQRQDTVHETHDMIQQEKEEITEEVEIERDDSDEDSFSVGSQERKSTSMSYNEVHSGTEEDTMPKVSSHEAEQPVDKPVNDFLEVPSTQTHIHEYATSENSGGTSASLQKRRSSRVLELSEKAERRRIEIEKKRKEKEEQLRLEKEQQERMEKMRLELEQEQQRRSEENRQKKQQQEEEKKRLEQEAIRRKQLEQQALERARQQQEEYRKKLQEIQRRKQQEELERIELERQRQRDKELMEAEERMRMLEMAADEREEYKRMKQEKEEQQRREAEERRLRAEEETKAVMQEARRQAQLLAKQTAELEQQLQFSRGLLQESLGMDQTQAISRPWVFSYFEFLELLGLPLPVKEEEE</sequence>
<feature type="region of interest" description="Disordered" evidence="1">
    <location>
        <begin position="1125"/>
        <end position="1154"/>
    </location>
</feature>
<dbReference type="PANTHER" id="PTHR21937:SF5">
    <property type="entry name" value="GENE 973-RELATED"/>
    <property type="match status" value="1"/>
</dbReference>
<feature type="region of interest" description="Disordered" evidence="1">
    <location>
        <begin position="102"/>
        <end position="143"/>
    </location>
</feature>
<feature type="compositionally biased region" description="Basic and acidic residues" evidence="1">
    <location>
        <begin position="744"/>
        <end position="758"/>
    </location>
</feature>
<feature type="compositionally biased region" description="Acidic residues" evidence="1">
    <location>
        <begin position="888"/>
        <end position="904"/>
    </location>
</feature>
<dbReference type="InterPro" id="IPR031440">
    <property type="entry name" value="DUF4670"/>
</dbReference>
<dbReference type="Pfam" id="PF15709">
    <property type="entry name" value="DUF4670"/>
    <property type="match status" value="1"/>
</dbReference>
<gene>
    <name evidence="2" type="ORF">PECUL_23A027494</name>
</gene>
<feature type="compositionally biased region" description="Basic and acidic residues" evidence="1">
    <location>
        <begin position="865"/>
        <end position="887"/>
    </location>
</feature>
<feature type="region of interest" description="Disordered" evidence="1">
    <location>
        <begin position="797"/>
        <end position="1052"/>
    </location>
</feature>
<feature type="compositionally biased region" description="Basic and acidic residues" evidence="1">
    <location>
        <begin position="532"/>
        <end position="545"/>
    </location>
</feature>
<evidence type="ECO:0000313" key="2">
    <source>
        <dbReference type="EMBL" id="CAH2305960.1"/>
    </source>
</evidence>
<protein>
    <submittedName>
        <fullName evidence="2">Uncharacterized protein</fullName>
    </submittedName>
</protein>
<feature type="compositionally biased region" description="Basic and acidic residues" evidence="1">
    <location>
        <begin position="124"/>
        <end position="133"/>
    </location>
</feature>
<feature type="compositionally biased region" description="Basic and acidic residues" evidence="1">
    <location>
        <begin position="935"/>
        <end position="947"/>
    </location>
</feature>
<feature type="region of interest" description="Disordered" evidence="1">
    <location>
        <begin position="436"/>
        <end position="785"/>
    </location>
</feature>
<feature type="compositionally biased region" description="Polar residues" evidence="1">
    <location>
        <begin position="965"/>
        <end position="976"/>
    </location>
</feature>
<reference evidence="2" key="1">
    <citation type="submission" date="2022-03" db="EMBL/GenBank/DDBJ databases">
        <authorList>
            <person name="Alioto T."/>
            <person name="Alioto T."/>
            <person name="Gomez Garrido J."/>
        </authorList>
    </citation>
    <scope>NUCLEOTIDE SEQUENCE</scope>
</reference>
<feature type="compositionally biased region" description="Polar residues" evidence="1">
    <location>
        <begin position="630"/>
        <end position="644"/>
    </location>
</feature>
<feature type="compositionally biased region" description="Basic and acidic residues" evidence="1">
    <location>
        <begin position="710"/>
        <end position="719"/>
    </location>
</feature>
<feature type="compositionally biased region" description="Polar residues" evidence="1">
    <location>
        <begin position="821"/>
        <end position="841"/>
    </location>
</feature>
<feature type="compositionally biased region" description="Polar residues" evidence="1">
    <location>
        <begin position="760"/>
        <end position="784"/>
    </location>
</feature>
<feature type="compositionally biased region" description="Basic and acidic residues" evidence="1">
    <location>
        <begin position="688"/>
        <end position="701"/>
    </location>
</feature>
<feature type="compositionally biased region" description="Basic residues" evidence="1">
    <location>
        <begin position="722"/>
        <end position="731"/>
    </location>
</feature>
<dbReference type="Proteomes" id="UP001295444">
    <property type="component" value="Chromosome 07"/>
</dbReference>
<evidence type="ECO:0000313" key="3">
    <source>
        <dbReference type="Proteomes" id="UP001295444"/>
    </source>
</evidence>
<feature type="compositionally biased region" description="Low complexity" evidence="1">
    <location>
        <begin position="569"/>
        <end position="581"/>
    </location>
</feature>